<dbReference type="InterPro" id="IPR043128">
    <property type="entry name" value="Rev_trsase/Diguanyl_cyclase"/>
</dbReference>
<dbReference type="CDD" id="cd01647">
    <property type="entry name" value="RT_LTR"/>
    <property type="match status" value="1"/>
</dbReference>
<dbReference type="InterPro" id="IPR043502">
    <property type="entry name" value="DNA/RNA_pol_sf"/>
</dbReference>
<organism evidence="5 6">
    <name type="scientific">Cyprinus carpio carpio</name>
    <dbReference type="NCBI Taxonomy" id="630221"/>
    <lineage>
        <taxon>Eukaryota</taxon>
        <taxon>Metazoa</taxon>
        <taxon>Chordata</taxon>
        <taxon>Craniata</taxon>
        <taxon>Vertebrata</taxon>
        <taxon>Euteleostomi</taxon>
        <taxon>Actinopterygii</taxon>
        <taxon>Neopterygii</taxon>
        <taxon>Teleostei</taxon>
        <taxon>Ostariophysi</taxon>
        <taxon>Cypriniformes</taxon>
        <taxon>Cyprinidae</taxon>
        <taxon>Cyprininae</taxon>
        <taxon>Cyprinus</taxon>
    </lineage>
</organism>
<evidence type="ECO:0000256" key="1">
    <source>
        <dbReference type="ARBA" id="ARBA00010879"/>
    </source>
</evidence>
<reference evidence="5" key="1">
    <citation type="submission" date="2025-08" db="UniProtKB">
        <authorList>
            <consortium name="Ensembl"/>
        </authorList>
    </citation>
    <scope>IDENTIFICATION</scope>
</reference>
<dbReference type="GO" id="GO:0004523">
    <property type="term" value="F:RNA-DNA hybrid ribonuclease activity"/>
    <property type="evidence" value="ECO:0007669"/>
    <property type="project" value="UniProtKB-EC"/>
</dbReference>
<evidence type="ECO:0000256" key="3">
    <source>
        <dbReference type="SAM" id="MobiDB-lite"/>
    </source>
</evidence>
<dbReference type="Gene3D" id="3.10.10.10">
    <property type="entry name" value="HIV Type 1 Reverse Transcriptase, subunit A, domain 1"/>
    <property type="match status" value="1"/>
</dbReference>
<reference evidence="5" key="2">
    <citation type="submission" date="2025-09" db="UniProtKB">
        <authorList>
            <consortium name="Ensembl"/>
        </authorList>
    </citation>
    <scope>IDENTIFICATION</scope>
</reference>
<dbReference type="Proteomes" id="UP001108240">
    <property type="component" value="Unplaced"/>
</dbReference>
<evidence type="ECO:0000259" key="4">
    <source>
        <dbReference type="PROSITE" id="PS50878"/>
    </source>
</evidence>
<dbReference type="GeneTree" id="ENSGT00940000165756"/>
<evidence type="ECO:0000313" key="5">
    <source>
        <dbReference type="Ensembl" id="ENSCCRP00000148910.1"/>
    </source>
</evidence>
<evidence type="ECO:0000256" key="2">
    <source>
        <dbReference type="ARBA" id="ARBA00012180"/>
    </source>
</evidence>
<dbReference type="Gene3D" id="3.30.70.270">
    <property type="match status" value="2"/>
</dbReference>
<comment type="similarity">
    <text evidence="1">Belongs to the beta type-B retroviral polymerase family. HERV class-II K(HML-2) pol subfamily.</text>
</comment>
<proteinExistence type="inferred from homology"/>
<name>A0A9J8B6F9_CYPCA</name>
<dbReference type="SUPFAM" id="SSF56672">
    <property type="entry name" value="DNA/RNA polymerases"/>
    <property type="match status" value="1"/>
</dbReference>
<sequence length="619" mass="69634">MGVKTFNLLRSLTQPQKPGDKSYEEIVGLLKDHYSPKPLIIAERFRFHKRNQQDGESISQFVAVLKRLSEHCEFGQSLSDTIRDRLVCGLRSEAIQKRLLTESNLTLQKAIEISTSMEMAAKEAQQLSASTHVHKKGHIERACKNKKTQPSKNAGPKKKSYQKFKHKHVNQMENARHTQSDSGSEEEDGLCVLSVSGVEQGYWVTPLLDGKQVRMQVDTGAAVSLVSVTTFNEKLPHLTPQPSNITLKTYTGEIVPVKGLIEVTVELNMQKKKLPLYIIEGNHPALLGRTWLERIKLDWQEVHLVSKNSKLQGILNKYLDVFSDELGSMKDIAVKLTVKPNSQPKCLKARLLAYAIKPKVEAELEKLVKAGVLRPVHTSEWATPIVPVIKKDGSLRLCGDFKVTVNPVLTPEQYPLPRIEDLFSGLAGGQRFSKIDLCQAYLQMHVDPNSQELLTIVTHKGTYQYQRLPFGITSAPALFQRAMDQILSGLTGVQCYLDDLLITGKDEAEHLSNLEATLERLQSFGLRVRKDKCEFFCPSVEYLGHVIDSSGLHKAPSKVKAIVEAPSPQNVSQLRSFLGLLTYYAKFVPNLANRLKPLHELMNKSKKWEWTKPCEESFN</sequence>
<feature type="compositionally biased region" description="Basic residues" evidence="3">
    <location>
        <begin position="132"/>
        <end position="165"/>
    </location>
</feature>
<dbReference type="PROSITE" id="PS50878">
    <property type="entry name" value="RT_POL"/>
    <property type="match status" value="1"/>
</dbReference>
<dbReference type="InterPro" id="IPR021109">
    <property type="entry name" value="Peptidase_aspartic_dom_sf"/>
</dbReference>
<dbReference type="InterPro" id="IPR000477">
    <property type="entry name" value="RT_dom"/>
</dbReference>
<dbReference type="Gene3D" id="2.40.70.10">
    <property type="entry name" value="Acid Proteases"/>
    <property type="match status" value="1"/>
</dbReference>
<protein>
    <recommendedName>
        <fullName evidence="2">ribonuclease H</fullName>
        <ecNumber evidence="2">3.1.26.4</ecNumber>
    </recommendedName>
</protein>
<keyword evidence="6" id="KW-1185">Reference proteome</keyword>
<dbReference type="PANTHER" id="PTHR37984">
    <property type="entry name" value="PROTEIN CBG26694"/>
    <property type="match status" value="1"/>
</dbReference>
<dbReference type="AlphaFoldDB" id="A0A9J8B6F9"/>
<dbReference type="EC" id="3.1.26.4" evidence="2"/>
<dbReference type="OMA" id="WIHYSER"/>
<dbReference type="FunFam" id="3.30.70.270:FF:000020">
    <property type="entry name" value="Transposon Tf2-6 polyprotein-like Protein"/>
    <property type="match status" value="1"/>
</dbReference>
<evidence type="ECO:0000313" key="6">
    <source>
        <dbReference type="Proteomes" id="UP001108240"/>
    </source>
</evidence>
<feature type="domain" description="Reverse transcriptase" evidence="4">
    <location>
        <begin position="369"/>
        <end position="547"/>
    </location>
</feature>
<dbReference type="InterPro" id="IPR050951">
    <property type="entry name" value="Retrovirus_Pol_polyprotein"/>
</dbReference>
<accession>A0A9J8B6F9</accession>
<dbReference type="Ensembl" id="ENSCCRT00000198957.1">
    <property type="protein sequence ID" value="ENSCCRP00000148910.1"/>
    <property type="gene ID" value="ENSCCRG00000082565.1"/>
</dbReference>
<dbReference type="Pfam" id="PF00078">
    <property type="entry name" value="RVT_1"/>
    <property type="match status" value="1"/>
</dbReference>
<dbReference type="PANTHER" id="PTHR37984:SF13">
    <property type="entry name" value="RIBONUCLEASE H"/>
    <property type="match status" value="1"/>
</dbReference>
<dbReference type="SUPFAM" id="SSF50630">
    <property type="entry name" value="Acid proteases"/>
    <property type="match status" value="1"/>
</dbReference>
<feature type="region of interest" description="Disordered" evidence="3">
    <location>
        <begin position="128"/>
        <end position="165"/>
    </location>
</feature>